<accession>A0A221W0W6</accession>
<reference evidence="1 2" key="1">
    <citation type="submission" date="2017-07" db="EMBL/GenBank/DDBJ databases">
        <title>Complete genome sequence of Actinoalloteichus hoggarensis DSM 45943, type strain of Actinoalloteichus hoggarensis.</title>
        <authorList>
            <person name="Ruckert C."/>
            <person name="Nouioui I."/>
            <person name="Willmese J."/>
            <person name="van Wezel G."/>
            <person name="Klenk H.-P."/>
            <person name="Kalinowski J."/>
            <person name="Zotchev S.B."/>
        </authorList>
    </citation>
    <scope>NUCLEOTIDE SEQUENCE [LARGE SCALE GENOMIC DNA]</scope>
    <source>
        <strain evidence="1 2">DSM 45943</strain>
    </source>
</reference>
<dbReference type="KEGG" id="ahg:AHOG_08900"/>
<dbReference type="Pfam" id="PF13707">
    <property type="entry name" value="RloB"/>
    <property type="match status" value="1"/>
</dbReference>
<proteinExistence type="predicted"/>
<evidence type="ECO:0000313" key="2">
    <source>
        <dbReference type="Proteomes" id="UP000204221"/>
    </source>
</evidence>
<sequence>MRGQAGEEFDEVWCAVDVDRFGGFDQATALAEDNRVELIVANPCEFWLLLHFRQWTAWLDDASMTIRELRRHLPRYDESRVSPPDLADGIDDAVRRAKAAERDTPHHTRNLSTSVWRLVERIRAP</sequence>
<gene>
    <name evidence="1" type="ORF">AHOG_08900</name>
</gene>
<evidence type="ECO:0000313" key="1">
    <source>
        <dbReference type="EMBL" id="ASO19424.1"/>
    </source>
</evidence>
<dbReference type="Proteomes" id="UP000204221">
    <property type="component" value="Chromosome"/>
</dbReference>
<dbReference type="AlphaFoldDB" id="A0A221W0W6"/>
<keyword evidence="2" id="KW-1185">Reference proteome</keyword>
<protein>
    <submittedName>
        <fullName evidence="1">Uncharacterized protein</fullName>
    </submittedName>
</protein>
<organism evidence="1 2">
    <name type="scientific">Actinoalloteichus hoggarensis</name>
    <dbReference type="NCBI Taxonomy" id="1470176"/>
    <lineage>
        <taxon>Bacteria</taxon>
        <taxon>Bacillati</taxon>
        <taxon>Actinomycetota</taxon>
        <taxon>Actinomycetes</taxon>
        <taxon>Pseudonocardiales</taxon>
        <taxon>Pseudonocardiaceae</taxon>
        <taxon>Actinoalloteichus</taxon>
    </lineage>
</organism>
<dbReference type="InterPro" id="IPR025591">
    <property type="entry name" value="RloB"/>
</dbReference>
<name>A0A221W0W6_9PSEU</name>
<dbReference type="EMBL" id="CP022521">
    <property type="protein sequence ID" value="ASO19424.1"/>
    <property type="molecule type" value="Genomic_DNA"/>
</dbReference>